<evidence type="ECO:0000256" key="1">
    <source>
        <dbReference type="SAM" id="SignalP"/>
    </source>
</evidence>
<dbReference type="InterPro" id="IPR050248">
    <property type="entry name" value="Polysacc_deacetylase_ArnD"/>
</dbReference>
<evidence type="ECO:0000313" key="4">
    <source>
        <dbReference type="Proteomes" id="UP000663505"/>
    </source>
</evidence>
<dbReference type="Gene3D" id="3.20.20.370">
    <property type="entry name" value="Glycoside hydrolase/deacetylase"/>
    <property type="match status" value="1"/>
</dbReference>
<dbReference type="Proteomes" id="UP000663505">
    <property type="component" value="Chromosome"/>
</dbReference>
<evidence type="ECO:0000259" key="2">
    <source>
        <dbReference type="PROSITE" id="PS51677"/>
    </source>
</evidence>
<reference evidence="3 4" key="1">
    <citation type="submission" date="2021-02" db="EMBL/GenBank/DDBJ databases">
        <title>Alicyclobacillus curvatus sp. nov. and Alicyclobacillus mengziensis sp. nov., two acidophilic bacteria isolated from acid mine drainage.</title>
        <authorList>
            <person name="Huang Y."/>
        </authorList>
    </citation>
    <scope>NUCLEOTIDE SEQUENCE [LARGE SCALE GENOMIC DNA]</scope>
    <source>
        <strain evidence="3 4">S30H14</strain>
    </source>
</reference>
<evidence type="ECO:0000313" key="3">
    <source>
        <dbReference type="EMBL" id="QSO45387.1"/>
    </source>
</evidence>
<dbReference type="SUPFAM" id="SSF88713">
    <property type="entry name" value="Glycoside hydrolase/deacetylase"/>
    <property type="match status" value="1"/>
</dbReference>
<dbReference type="PANTHER" id="PTHR10587">
    <property type="entry name" value="GLYCOSYL TRANSFERASE-RELATED"/>
    <property type="match status" value="1"/>
</dbReference>
<name>A0A9X7VVQ0_9BACL</name>
<dbReference type="AlphaFoldDB" id="A0A9X7VVQ0"/>
<protein>
    <submittedName>
        <fullName evidence="3">Polysaccharide deacetylase family protein</fullName>
    </submittedName>
</protein>
<dbReference type="GO" id="GO:0016020">
    <property type="term" value="C:membrane"/>
    <property type="evidence" value="ECO:0007669"/>
    <property type="project" value="TreeGrafter"/>
</dbReference>
<feature type="domain" description="NodB homology" evidence="2">
    <location>
        <begin position="127"/>
        <end position="303"/>
    </location>
</feature>
<organism evidence="3 4">
    <name type="scientific">Alicyclobacillus mengziensis</name>
    <dbReference type="NCBI Taxonomy" id="2931921"/>
    <lineage>
        <taxon>Bacteria</taxon>
        <taxon>Bacillati</taxon>
        <taxon>Bacillota</taxon>
        <taxon>Bacilli</taxon>
        <taxon>Bacillales</taxon>
        <taxon>Alicyclobacillaceae</taxon>
        <taxon>Alicyclobacillus</taxon>
    </lineage>
</organism>
<dbReference type="InterPro" id="IPR011330">
    <property type="entry name" value="Glyco_hydro/deAcase_b/a-brl"/>
</dbReference>
<dbReference type="GO" id="GO:0005975">
    <property type="term" value="P:carbohydrate metabolic process"/>
    <property type="evidence" value="ECO:0007669"/>
    <property type="project" value="InterPro"/>
</dbReference>
<proteinExistence type="predicted"/>
<dbReference type="InterPro" id="IPR002509">
    <property type="entry name" value="NODB_dom"/>
</dbReference>
<keyword evidence="1" id="KW-0732">Signal</keyword>
<dbReference type="KEGG" id="afx:JZ786_12365"/>
<dbReference type="GO" id="GO:0016810">
    <property type="term" value="F:hydrolase activity, acting on carbon-nitrogen (but not peptide) bonds"/>
    <property type="evidence" value="ECO:0007669"/>
    <property type="project" value="InterPro"/>
</dbReference>
<dbReference type="PANTHER" id="PTHR10587:SF80">
    <property type="entry name" value="CHITOOLIGOSACCHARIDE DEACETYLASE"/>
    <property type="match status" value="1"/>
</dbReference>
<sequence length="325" mass="36173">MKWRQVILTATISAVFLTSGLTVANASLTEIRSSQTTSAEKTQKEKVELLAELNKTLGKEPVDARVDRVWHAIPGLYGWSLDIPRSLTESAKDKSGVLHLVWNSVPPKTRLKALPPEPIYRGPATEKSAALMFNVAWGEDDIPSILNTLDKYHVKATFFLDGDWVQKNQQLARRLATDGQAIGSHGTGHPDFRRLSDGALVRQVTATNERILHTIGKKVDLLAPPAGAYDGRIVRLARQHNMYTVLWTVDTIDWNRPPANVIVKRVMTRIEPGSLILMHPTPSTAAALPVMIERLQEEGYQFKTVEAVVREEPVAHPPETLRHKS</sequence>
<dbReference type="PROSITE" id="PS51677">
    <property type="entry name" value="NODB"/>
    <property type="match status" value="1"/>
</dbReference>
<dbReference type="EMBL" id="CP071182">
    <property type="protein sequence ID" value="QSO45387.1"/>
    <property type="molecule type" value="Genomic_DNA"/>
</dbReference>
<feature type="signal peptide" evidence="1">
    <location>
        <begin position="1"/>
        <end position="26"/>
    </location>
</feature>
<keyword evidence="4" id="KW-1185">Reference proteome</keyword>
<gene>
    <name evidence="3" type="ORF">JZ786_12365</name>
</gene>
<dbReference type="RefSeq" id="WP_206654757.1">
    <property type="nucleotide sequence ID" value="NZ_CP071182.1"/>
</dbReference>
<accession>A0A9X7VVQ0</accession>
<dbReference type="Pfam" id="PF01522">
    <property type="entry name" value="Polysacc_deac_1"/>
    <property type="match status" value="1"/>
</dbReference>
<feature type="chain" id="PRO_5040932870" evidence="1">
    <location>
        <begin position="27"/>
        <end position="325"/>
    </location>
</feature>